<dbReference type="AlphaFoldDB" id="A0A815Q894"/>
<comment type="subcellular location">
    <subcellularLocation>
        <location evidence="1">Cell projection</location>
        <location evidence="1">Cilium</location>
    </subcellularLocation>
    <subcellularLocation>
        <location evidence="2">Cytoplasm</location>
    </subcellularLocation>
</comment>
<evidence type="ECO:0000313" key="8">
    <source>
        <dbReference type="Proteomes" id="UP000663860"/>
    </source>
</evidence>
<evidence type="ECO:0000256" key="5">
    <source>
        <dbReference type="ARBA" id="ARBA00023273"/>
    </source>
</evidence>
<proteinExistence type="predicted"/>
<dbReference type="PANTHER" id="PTHR46348">
    <property type="entry name" value="DELETED IN LUNG AND ESOPHAGEAL CANCER PROTEIN 1"/>
    <property type="match status" value="1"/>
</dbReference>
<dbReference type="GO" id="GO:0005929">
    <property type="term" value="C:cilium"/>
    <property type="evidence" value="ECO:0007669"/>
    <property type="project" value="UniProtKB-SubCell"/>
</dbReference>
<feature type="domain" description="HYDIN/VesB/CFA65-like Ig-like" evidence="6">
    <location>
        <begin position="112"/>
        <end position="176"/>
    </location>
</feature>
<protein>
    <recommendedName>
        <fullName evidence="6">HYDIN/VesB/CFA65-like Ig-like domain-containing protein</fullName>
    </recommendedName>
</protein>
<evidence type="ECO:0000256" key="3">
    <source>
        <dbReference type="ARBA" id="ARBA00022490"/>
    </source>
</evidence>
<dbReference type="GO" id="GO:0015631">
    <property type="term" value="F:tubulin binding"/>
    <property type="evidence" value="ECO:0007669"/>
    <property type="project" value="TreeGrafter"/>
</dbReference>
<accession>A0A815Q894</accession>
<sequence length="235" mass="27040">HTLNLLNTHQYTIPFELDISDSSFLKIQPTTLTTLTPQSKLNVQCQFHLSQELIDRFYTSNLNANPSLLSKIKQTTTVEYGRRIQWQEHLTVNFTQNEMKQIIPIDIRLYFPILTVNHDSIDFGMCFIEQTRQKELILKNLTGSSSAWSIRKVHANNPDAYEAFRIEPKSGILKTQLNSKEKSAQQVISIYFTARHNHTYECQLLVEGLLDEPPISILLTGEGTFDGKYEAIHDI</sequence>
<evidence type="ECO:0000256" key="2">
    <source>
        <dbReference type="ARBA" id="ARBA00004496"/>
    </source>
</evidence>
<reference evidence="7" key="1">
    <citation type="submission" date="2021-02" db="EMBL/GenBank/DDBJ databases">
        <authorList>
            <person name="Nowell W R."/>
        </authorList>
    </citation>
    <scope>NUCLEOTIDE SEQUENCE</scope>
</reference>
<gene>
    <name evidence="7" type="ORF">IZO911_LOCUS42858</name>
</gene>
<dbReference type="Proteomes" id="UP000663860">
    <property type="component" value="Unassembled WGS sequence"/>
</dbReference>
<dbReference type="EMBL" id="CAJNOE010001950">
    <property type="protein sequence ID" value="CAF1459856.1"/>
    <property type="molecule type" value="Genomic_DNA"/>
</dbReference>
<dbReference type="InterPro" id="IPR013783">
    <property type="entry name" value="Ig-like_fold"/>
</dbReference>
<organism evidence="7 8">
    <name type="scientific">Adineta steineri</name>
    <dbReference type="NCBI Taxonomy" id="433720"/>
    <lineage>
        <taxon>Eukaryota</taxon>
        <taxon>Metazoa</taxon>
        <taxon>Spiralia</taxon>
        <taxon>Gnathifera</taxon>
        <taxon>Rotifera</taxon>
        <taxon>Eurotatoria</taxon>
        <taxon>Bdelloidea</taxon>
        <taxon>Adinetida</taxon>
        <taxon>Adinetidae</taxon>
        <taxon>Adineta</taxon>
    </lineage>
</organism>
<evidence type="ECO:0000313" key="7">
    <source>
        <dbReference type="EMBL" id="CAF1459856.1"/>
    </source>
</evidence>
<dbReference type="GO" id="GO:0005737">
    <property type="term" value="C:cytoplasm"/>
    <property type="evidence" value="ECO:0007669"/>
    <property type="project" value="UniProtKB-SubCell"/>
</dbReference>
<keyword evidence="4" id="KW-0969">Cilium</keyword>
<dbReference type="GO" id="GO:0008285">
    <property type="term" value="P:negative regulation of cell population proliferation"/>
    <property type="evidence" value="ECO:0007669"/>
    <property type="project" value="InterPro"/>
</dbReference>
<dbReference type="InterPro" id="IPR053879">
    <property type="entry name" value="HYDIN_VesB_CFA65-like_Ig"/>
</dbReference>
<feature type="non-terminal residue" evidence="7">
    <location>
        <position position="1"/>
    </location>
</feature>
<keyword evidence="3" id="KW-0963">Cytoplasm</keyword>
<dbReference type="Pfam" id="PF22544">
    <property type="entry name" value="HYDIN_VesB_CFA65-like_Ig"/>
    <property type="match status" value="1"/>
</dbReference>
<comment type="caution">
    <text evidence="7">The sequence shown here is derived from an EMBL/GenBank/DDBJ whole genome shotgun (WGS) entry which is preliminary data.</text>
</comment>
<dbReference type="Gene3D" id="2.60.40.10">
    <property type="entry name" value="Immunoglobulins"/>
    <property type="match status" value="1"/>
</dbReference>
<dbReference type="InterPro" id="IPR033304">
    <property type="entry name" value="DLEC1"/>
</dbReference>
<evidence type="ECO:0000256" key="1">
    <source>
        <dbReference type="ARBA" id="ARBA00004138"/>
    </source>
</evidence>
<keyword evidence="5" id="KW-0966">Cell projection</keyword>
<evidence type="ECO:0000256" key="4">
    <source>
        <dbReference type="ARBA" id="ARBA00023069"/>
    </source>
</evidence>
<evidence type="ECO:0000259" key="6">
    <source>
        <dbReference type="Pfam" id="PF22544"/>
    </source>
</evidence>
<name>A0A815Q894_9BILA</name>
<dbReference type="PANTHER" id="PTHR46348:SF1">
    <property type="entry name" value="DELETED IN LUNG AND ESOPHAGEAL CANCER PROTEIN 1"/>
    <property type="match status" value="1"/>
</dbReference>